<dbReference type="InterPro" id="IPR036249">
    <property type="entry name" value="Thioredoxin-like_sf"/>
</dbReference>
<dbReference type="InterPro" id="IPR000866">
    <property type="entry name" value="AhpC/TSA"/>
</dbReference>
<proteinExistence type="predicted"/>
<evidence type="ECO:0000313" key="3">
    <source>
        <dbReference type="EMBL" id="UWE05111.1"/>
    </source>
</evidence>
<keyword evidence="1" id="KW-1015">Disulfide bond</keyword>
<dbReference type="Gene3D" id="3.40.30.10">
    <property type="entry name" value="Glutaredoxin"/>
    <property type="match status" value="1"/>
</dbReference>
<dbReference type="Pfam" id="PF00578">
    <property type="entry name" value="AhpC-TSA"/>
    <property type="match status" value="1"/>
</dbReference>
<dbReference type="EMBL" id="CP103866">
    <property type="protein sequence ID" value="UWE05111.1"/>
    <property type="molecule type" value="Genomic_DNA"/>
</dbReference>
<accession>A0ABY5U640</accession>
<dbReference type="Proteomes" id="UP001058650">
    <property type="component" value="Chromosome"/>
</dbReference>
<dbReference type="PANTHER" id="PTHR43640">
    <property type="entry name" value="OS07G0260300 PROTEIN"/>
    <property type="match status" value="1"/>
</dbReference>
<feature type="domain" description="Thioredoxin" evidence="2">
    <location>
        <begin position="9"/>
        <end position="165"/>
    </location>
</feature>
<protein>
    <submittedName>
        <fullName evidence="3">Thioredoxin family protein</fullName>
    </submittedName>
</protein>
<dbReference type="CDD" id="cd02969">
    <property type="entry name" value="PRX_like1"/>
    <property type="match status" value="1"/>
</dbReference>
<dbReference type="SUPFAM" id="SSF52833">
    <property type="entry name" value="Thioredoxin-like"/>
    <property type="match status" value="1"/>
</dbReference>
<reference evidence="3" key="1">
    <citation type="submission" date="2022-08" db="EMBL/GenBank/DDBJ databases">
        <title>The complete genome sequence of the thermophilic bacterium Laceyella sacchari FBKL4.010 reveals the basis for tetramethylpyrazine biosynthesis in Moutai-flavor Daqu.</title>
        <authorList>
            <person name="Li D."/>
            <person name="Huang W."/>
            <person name="Wang C."/>
            <person name="Qiu S."/>
        </authorList>
    </citation>
    <scope>NUCLEOTIDE SEQUENCE</scope>
    <source>
        <strain evidence="3">FBKL4.014</strain>
    </source>
</reference>
<gene>
    <name evidence="3" type="ORF">NYR52_08350</name>
</gene>
<evidence type="ECO:0000313" key="4">
    <source>
        <dbReference type="Proteomes" id="UP001058650"/>
    </source>
</evidence>
<dbReference type="RefSeq" id="WP_259436702.1">
    <property type="nucleotide sequence ID" value="NZ_CP103866.1"/>
</dbReference>
<evidence type="ECO:0000259" key="2">
    <source>
        <dbReference type="PROSITE" id="PS51352"/>
    </source>
</evidence>
<keyword evidence="4" id="KW-1185">Reference proteome</keyword>
<name>A0ABY5U640_LACSH</name>
<dbReference type="InterPro" id="IPR047262">
    <property type="entry name" value="PRX-like1"/>
</dbReference>
<sequence length="184" mass="20413">MALTESNMFPLGATAPSFTLPDVVSNQEVSLEALKSDVATVIMFICNHCPYVKHVQKQLVQLANDYLPKGVAFIAISSNDAVQYPEDGPDNMKKVAEEFQYPFPYLYDESQQVAKAYQAACTPDFYIFDGKLSCVYRGQLDDSRPGNGLPVTGSYIRAALDSIFNNEPIQVQQKPSIGCNIKWK</sequence>
<dbReference type="InterPro" id="IPR013766">
    <property type="entry name" value="Thioredoxin_domain"/>
</dbReference>
<evidence type="ECO:0000256" key="1">
    <source>
        <dbReference type="ARBA" id="ARBA00023157"/>
    </source>
</evidence>
<dbReference type="PANTHER" id="PTHR43640:SF1">
    <property type="entry name" value="THIOREDOXIN-DEPENDENT PEROXIREDOXIN"/>
    <property type="match status" value="1"/>
</dbReference>
<dbReference type="PROSITE" id="PS51352">
    <property type="entry name" value="THIOREDOXIN_2"/>
    <property type="match status" value="1"/>
</dbReference>
<organism evidence="3 4">
    <name type="scientific">Laceyella sacchari</name>
    <name type="common">Thermoactinomyces thalpophilus</name>
    <dbReference type="NCBI Taxonomy" id="37482"/>
    <lineage>
        <taxon>Bacteria</taxon>
        <taxon>Bacillati</taxon>
        <taxon>Bacillota</taxon>
        <taxon>Bacilli</taxon>
        <taxon>Bacillales</taxon>
        <taxon>Thermoactinomycetaceae</taxon>
        <taxon>Laceyella</taxon>
    </lineage>
</organism>